<evidence type="ECO:0000313" key="2">
    <source>
        <dbReference type="Proteomes" id="UP001283361"/>
    </source>
</evidence>
<dbReference type="Proteomes" id="UP001283361">
    <property type="component" value="Unassembled WGS sequence"/>
</dbReference>
<name>A0AAE0ZJ78_9GAST</name>
<dbReference type="EMBL" id="JAWDGP010003874">
    <property type="protein sequence ID" value="KAK3769926.1"/>
    <property type="molecule type" value="Genomic_DNA"/>
</dbReference>
<gene>
    <name evidence="1" type="ORF">RRG08_048137</name>
</gene>
<comment type="caution">
    <text evidence="1">The sequence shown here is derived from an EMBL/GenBank/DDBJ whole genome shotgun (WGS) entry which is preliminary data.</text>
</comment>
<proteinExistence type="predicted"/>
<evidence type="ECO:0000313" key="1">
    <source>
        <dbReference type="EMBL" id="KAK3769926.1"/>
    </source>
</evidence>
<dbReference type="AlphaFoldDB" id="A0AAE0ZJ78"/>
<accession>A0AAE0ZJ78</accession>
<organism evidence="1 2">
    <name type="scientific">Elysia crispata</name>
    <name type="common">lettuce slug</name>
    <dbReference type="NCBI Taxonomy" id="231223"/>
    <lineage>
        <taxon>Eukaryota</taxon>
        <taxon>Metazoa</taxon>
        <taxon>Spiralia</taxon>
        <taxon>Lophotrochozoa</taxon>
        <taxon>Mollusca</taxon>
        <taxon>Gastropoda</taxon>
        <taxon>Heterobranchia</taxon>
        <taxon>Euthyneura</taxon>
        <taxon>Panpulmonata</taxon>
        <taxon>Sacoglossa</taxon>
        <taxon>Placobranchoidea</taxon>
        <taxon>Plakobranchidae</taxon>
        <taxon>Elysia</taxon>
    </lineage>
</organism>
<reference evidence="1" key="1">
    <citation type="journal article" date="2023" name="G3 (Bethesda)">
        <title>A reference genome for the long-term kleptoplast-retaining sea slug Elysia crispata morphotype clarki.</title>
        <authorList>
            <person name="Eastman K.E."/>
            <person name="Pendleton A.L."/>
            <person name="Shaikh M.A."/>
            <person name="Suttiyut T."/>
            <person name="Ogas R."/>
            <person name="Tomko P."/>
            <person name="Gavelis G."/>
            <person name="Widhalm J.R."/>
            <person name="Wisecaver J.H."/>
        </authorList>
    </citation>
    <scope>NUCLEOTIDE SEQUENCE</scope>
    <source>
        <strain evidence="1">ECLA1</strain>
    </source>
</reference>
<sequence>MLRRPHGGMMEPVSLAITHWTTWWLWKFFKVHVYSHVQRRPYTHNTCVKSLNESYPGKLRRLNGDVNPDLSLSTSGIAQCYVTDKGLTLVPVNKDANWIVLLQVNRTVAVIGSGFMPCGAPGATKKKASIGHTLPFKLTPVLAGQRSLRF</sequence>
<protein>
    <submittedName>
        <fullName evidence="1">Uncharacterized protein</fullName>
    </submittedName>
</protein>
<keyword evidence="2" id="KW-1185">Reference proteome</keyword>